<protein>
    <recommendedName>
        <fullName evidence="3">diguanylate cyclase</fullName>
        <ecNumber evidence="3">2.7.7.65</ecNumber>
    </recommendedName>
</protein>
<dbReference type="Pfam" id="PF07695">
    <property type="entry name" value="7TMR-DISM_7TM"/>
    <property type="match status" value="1"/>
</dbReference>
<evidence type="ECO:0000256" key="5">
    <source>
        <dbReference type="SAM" id="Coils"/>
    </source>
</evidence>
<dbReference type="PANTHER" id="PTHR45138">
    <property type="entry name" value="REGULATORY COMPONENTS OF SENSORY TRANSDUCTION SYSTEM"/>
    <property type="match status" value="1"/>
</dbReference>
<dbReference type="Gene3D" id="3.30.70.270">
    <property type="match status" value="1"/>
</dbReference>
<feature type="coiled-coil region" evidence="5">
    <location>
        <begin position="384"/>
        <end position="437"/>
    </location>
</feature>
<comment type="subcellular location">
    <subcellularLocation>
        <location evidence="2">Cell inner membrane</location>
    </subcellularLocation>
</comment>
<dbReference type="SMART" id="SM00267">
    <property type="entry name" value="GGDEF"/>
    <property type="match status" value="1"/>
</dbReference>
<evidence type="ECO:0000256" key="4">
    <source>
        <dbReference type="ARBA" id="ARBA00034247"/>
    </source>
</evidence>
<dbReference type="FunFam" id="3.30.70.270:FF:000001">
    <property type="entry name" value="Diguanylate cyclase domain protein"/>
    <property type="match status" value="1"/>
</dbReference>
<dbReference type="GO" id="GO:0052621">
    <property type="term" value="F:diguanylate cyclase activity"/>
    <property type="evidence" value="ECO:0007669"/>
    <property type="project" value="UniProtKB-EC"/>
</dbReference>
<dbReference type="GO" id="GO:1902201">
    <property type="term" value="P:negative regulation of bacterial-type flagellum-dependent cell motility"/>
    <property type="evidence" value="ECO:0007669"/>
    <property type="project" value="TreeGrafter"/>
</dbReference>
<reference evidence="9" key="1">
    <citation type="submission" date="2020-07" db="EMBL/GenBank/DDBJ databases">
        <title>Nitrate ammonifying Pseudomonas campi sp. nov. isolated from German agricultural grassland.</title>
        <authorList>
            <person name="Timsy T."/>
            <person name="Ulrich A."/>
            <person name="Spanner T."/>
            <person name="Foesel B."/>
            <person name="Kolb S."/>
            <person name="Horn M.A."/>
            <person name="Behrendt U."/>
        </authorList>
    </citation>
    <scope>NUCLEOTIDE SEQUENCE</scope>
    <source>
        <strain evidence="9">S1-A32-2</strain>
    </source>
</reference>
<evidence type="ECO:0000256" key="1">
    <source>
        <dbReference type="ARBA" id="ARBA00001946"/>
    </source>
</evidence>
<feature type="transmembrane region" description="Helical" evidence="6">
    <location>
        <begin position="284"/>
        <end position="304"/>
    </location>
</feature>
<dbReference type="CDD" id="cd01949">
    <property type="entry name" value="GGDEF"/>
    <property type="match status" value="1"/>
</dbReference>
<dbReference type="GO" id="GO:0005886">
    <property type="term" value="C:plasma membrane"/>
    <property type="evidence" value="ECO:0007669"/>
    <property type="project" value="UniProtKB-SubCell"/>
</dbReference>
<feature type="signal peptide" evidence="7">
    <location>
        <begin position="1"/>
        <end position="19"/>
    </location>
</feature>
<dbReference type="KEGG" id="pcam:HNE05_05335"/>
<dbReference type="EMBL" id="CP053697">
    <property type="protein sequence ID" value="QKE62806.1"/>
    <property type="molecule type" value="Genomic_DNA"/>
</dbReference>
<gene>
    <name evidence="9" type="ORF">HNE05_05335</name>
</gene>
<feature type="transmembrane region" description="Helical" evidence="6">
    <location>
        <begin position="371"/>
        <end position="388"/>
    </location>
</feature>
<dbReference type="SUPFAM" id="SSF55073">
    <property type="entry name" value="Nucleotide cyclase"/>
    <property type="match status" value="1"/>
</dbReference>
<evidence type="ECO:0000256" key="2">
    <source>
        <dbReference type="ARBA" id="ARBA00004533"/>
    </source>
</evidence>
<feature type="transmembrane region" description="Helical" evidence="6">
    <location>
        <begin position="339"/>
        <end position="359"/>
    </location>
</feature>
<keyword evidence="6" id="KW-1133">Transmembrane helix</keyword>
<keyword evidence="5" id="KW-0175">Coiled coil</keyword>
<organism evidence="9 10">
    <name type="scientific">Aquipseudomonas campi</name>
    <dbReference type="NCBI Taxonomy" id="2731681"/>
    <lineage>
        <taxon>Bacteria</taxon>
        <taxon>Pseudomonadati</taxon>
        <taxon>Pseudomonadota</taxon>
        <taxon>Gammaproteobacteria</taxon>
        <taxon>Pseudomonadales</taxon>
        <taxon>Pseudomonadaceae</taxon>
        <taxon>Aquipseudomonas</taxon>
    </lineage>
</organism>
<evidence type="ECO:0000256" key="6">
    <source>
        <dbReference type="SAM" id="Phobius"/>
    </source>
</evidence>
<dbReference type="PROSITE" id="PS50887">
    <property type="entry name" value="GGDEF"/>
    <property type="match status" value="1"/>
</dbReference>
<dbReference type="InterPro" id="IPR043128">
    <property type="entry name" value="Rev_trsase/Diguanyl_cyclase"/>
</dbReference>
<keyword evidence="10" id="KW-1185">Reference proteome</keyword>
<dbReference type="Pfam" id="PF00990">
    <property type="entry name" value="GGDEF"/>
    <property type="match status" value="1"/>
</dbReference>
<feature type="transmembrane region" description="Helical" evidence="6">
    <location>
        <begin position="216"/>
        <end position="233"/>
    </location>
</feature>
<dbReference type="InterPro" id="IPR011623">
    <property type="entry name" value="7TMR_DISM_rcpt_extracell_dom1"/>
</dbReference>
<accession>A0A6M8FRR6</accession>
<feature type="transmembrane region" description="Helical" evidence="6">
    <location>
        <begin position="253"/>
        <end position="272"/>
    </location>
</feature>
<evidence type="ECO:0000256" key="7">
    <source>
        <dbReference type="SAM" id="SignalP"/>
    </source>
</evidence>
<dbReference type="InterPro" id="IPR029787">
    <property type="entry name" value="Nucleotide_cyclase"/>
</dbReference>
<comment type="cofactor">
    <cofactor evidence="1">
        <name>Mg(2+)</name>
        <dbReference type="ChEBI" id="CHEBI:18420"/>
    </cofactor>
</comment>
<dbReference type="EC" id="2.7.7.65" evidence="3"/>
<dbReference type="GO" id="GO:0043709">
    <property type="term" value="P:cell adhesion involved in single-species biofilm formation"/>
    <property type="evidence" value="ECO:0007669"/>
    <property type="project" value="TreeGrafter"/>
</dbReference>
<dbReference type="Pfam" id="PF07696">
    <property type="entry name" value="7TMR-DISMED2"/>
    <property type="match status" value="1"/>
</dbReference>
<dbReference type="InterPro" id="IPR050469">
    <property type="entry name" value="Diguanylate_Cyclase"/>
</dbReference>
<keyword evidence="6" id="KW-0472">Membrane</keyword>
<keyword evidence="6" id="KW-0812">Transmembrane</keyword>
<dbReference type="AlphaFoldDB" id="A0A6M8FRR6"/>
<dbReference type="NCBIfam" id="TIGR00254">
    <property type="entry name" value="GGDEF"/>
    <property type="match status" value="1"/>
</dbReference>
<evidence type="ECO:0000313" key="10">
    <source>
        <dbReference type="Proteomes" id="UP000501379"/>
    </source>
</evidence>
<dbReference type="InterPro" id="IPR000160">
    <property type="entry name" value="GGDEF_dom"/>
</dbReference>
<keyword evidence="7" id="KW-0732">Signal</keyword>
<dbReference type="Proteomes" id="UP000501379">
    <property type="component" value="Chromosome"/>
</dbReference>
<proteinExistence type="predicted"/>
<feature type="chain" id="PRO_5026803275" description="diguanylate cyclase" evidence="7">
    <location>
        <begin position="20"/>
        <end position="605"/>
    </location>
</feature>
<feature type="transmembrane region" description="Helical" evidence="6">
    <location>
        <begin position="187"/>
        <end position="209"/>
    </location>
</feature>
<dbReference type="PANTHER" id="PTHR45138:SF9">
    <property type="entry name" value="DIGUANYLATE CYCLASE DGCM-RELATED"/>
    <property type="match status" value="1"/>
</dbReference>
<evidence type="ECO:0000259" key="8">
    <source>
        <dbReference type="PROSITE" id="PS50887"/>
    </source>
</evidence>
<evidence type="ECO:0000313" key="9">
    <source>
        <dbReference type="EMBL" id="QKE62806.1"/>
    </source>
</evidence>
<name>A0A6M8FRR6_9GAMM</name>
<comment type="catalytic activity">
    <reaction evidence="4">
        <text>2 GTP = 3',3'-c-di-GMP + 2 diphosphate</text>
        <dbReference type="Rhea" id="RHEA:24898"/>
        <dbReference type="ChEBI" id="CHEBI:33019"/>
        <dbReference type="ChEBI" id="CHEBI:37565"/>
        <dbReference type="ChEBI" id="CHEBI:58805"/>
        <dbReference type="EC" id="2.7.7.65"/>
    </reaction>
</comment>
<sequence>MRLLLILLFSWMSSAGVHAAPAESDALLHLNGESSRVELNTYWDFIADPSSTGDVYTVHGLPAERFTRHASGVPNFGFTEQRYWFRTQLQQSSGDESWFLEFDYPPLDNIDVFLLDQQGEMLVVEHGGDRRPFAQRLIKSRQFTVELPLPLDEPVWLYVAVQTEGSLQMPAVLYSAPRYVSNTRSEYYLLGLYYGALLSMLLYSLLTYLSVRDASHLYYIVYIAAYGLFQLTINGLAFEYLWPQWPGWNNRMLPLAISVATLTLILLTRSFLQTRTLVPRIDGLLRLVQWLYVALALACLVMPYNWAIRLSTASAVISPLVVFAIAVWIFWAGYRQSRFFLLAFTVLLLGMVLYALKTFHVLPGTFLTEHALQIGSALQMILLMVALADRMRLLKQENLRIEQEARVLLEQRVLERTEELNSALRELGDKNRQLSELSTIDGLTGVFNRAHQEEVLATEWARACRQRGPLSVLMVDIDHFKRVNDNYGHQAGDAVLKTVAAHIKNFAKRKADVVCRYGGEEFMVILPDTSSEGAFTLAEGIRQGLAELEIPVVGNLLRVTVSIGLASAIPGSPAEDELVALVGAADAALYRAKQEGRNQVRLGAV</sequence>
<dbReference type="InterPro" id="IPR011622">
    <property type="entry name" value="7TMR_DISM_rcpt_extracell_dom2"/>
</dbReference>
<evidence type="ECO:0000256" key="3">
    <source>
        <dbReference type="ARBA" id="ARBA00012528"/>
    </source>
</evidence>
<dbReference type="Gene3D" id="2.60.40.2380">
    <property type="match status" value="1"/>
</dbReference>
<dbReference type="RefSeq" id="WP_173205208.1">
    <property type="nucleotide sequence ID" value="NZ_CP053697.2"/>
</dbReference>
<feature type="transmembrane region" description="Helical" evidence="6">
    <location>
        <begin position="310"/>
        <end position="332"/>
    </location>
</feature>
<feature type="domain" description="GGDEF" evidence="8">
    <location>
        <begin position="468"/>
        <end position="605"/>
    </location>
</feature>